<reference evidence="1" key="1">
    <citation type="submission" date="2018-09" db="EMBL/GenBank/DDBJ databases">
        <title>The microbial basis of impaired wound healing: differential roles for pathogens, 'bystanders', and strain-level diversification in clinical outcomes.</title>
        <authorList>
            <person name="Kalan L.R."/>
            <person name="Meisel J.S."/>
            <person name="Loesche M.A."/>
            <person name="Horwinski J."/>
            <person name="Soaita I."/>
            <person name="Chen X."/>
            <person name="Gardner S.E."/>
            <person name="Grice E.A."/>
        </authorList>
    </citation>
    <scope>NUCLEOTIDE SEQUENCE</scope>
    <source>
        <strain evidence="1">LK35</strain>
    </source>
</reference>
<dbReference type="AlphaFoldDB" id="A0A641A6G0"/>
<sequence>MMFLHYVMFKRFIGRRRLYSYITMFCKSYSIELLFNYGACSGRGMDCAIVCENLKLIKLS</sequence>
<gene>
    <name evidence="1" type="ORF">D7S40_08195</name>
</gene>
<organism evidence="1">
    <name type="scientific">Staphylococcus aureus</name>
    <dbReference type="NCBI Taxonomy" id="1280"/>
    <lineage>
        <taxon>Bacteria</taxon>
        <taxon>Bacillati</taxon>
        <taxon>Bacillota</taxon>
        <taxon>Bacilli</taxon>
        <taxon>Bacillales</taxon>
        <taxon>Staphylococcaceae</taxon>
        <taxon>Staphylococcus</taxon>
    </lineage>
</organism>
<accession>A0A641A6G0</accession>
<proteinExistence type="predicted"/>
<name>A0A641A6G0_STAAU</name>
<comment type="caution">
    <text evidence="1">The sequence shown here is derived from an EMBL/GenBank/DDBJ whole genome shotgun (WGS) entry which is preliminary data.</text>
</comment>
<dbReference type="EMBL" id="RAQZ01000003">
    <property type="protein sequence ID" value="KAA1273003.1"/>
    <property type="molecule type" value="Genomic_DNA"/>
</dbReference>
<protein>
    <submittedName>
        <fullName evidence="1">Uncharacterized protein</fullName>
    </submittedName>
</protein>
<evidence type="ECO:0000313" key="1">
    <source>
        <dbReference type="EMBL" id="KAA1273003.1"/>
    </source>
</evidence>